<feature type="binding site" evidence="7">
    <location>
        <position position="162"/>
    </location>
    <ligand>
        <name>Zn(2+)</name>
        <dbReference type="ChEBI" id="CHEBI:29105"/>
    </ligand>
</feature>
<keyword evidence="7 8" id="KW-0479">Metal-binding</keyword>
<dbReference type="CDD" id="cd07153">
    <property type="entry name" value="Fur_like"/>
    <property type="match status" value="1"/>
</dbReference>
<dbReference type="RefSeq" id="WP_011814515.1">
    <property type="nucleotide sequence ID" value="NC_008789.1"/>
</dbReference>
<dbReference type="GO" id="GO:0003700">
    <property type="term" value="F:DNA-binding transcription factor activity"/>
    <property type="evidence" value="ECO:0007669"/>
    <property type="project" value="UniProtKB-UniRule"/>
</dbReference>
<dbReference type="Pfam" id="PF01475">
    <property type="entry name" value="FUR"/>
    <property type="match status" value="1"/>
</dbReference>
<evidence type="ECO:0000313" key="10">
    <source>
        <dbReference type="Proteomes" id="UP000000647"/>
    </source>
</evidence>
<keyword evidence="10" id="KW-1185">Reference proteome</keyword>
<dbReference type="HOGENOM" id="CLU_096072_2_1_6"/>
<keyword evidence="6 8" id="KW-0804">Transcription</keyword>
<evidence type="ECO:0000256" key="2">
    <source>
        <dbReference type="ARBA" id="ARBA00022491"/>
    </source>
</evidence>
<accession>A1WXT1</accession>
<comment type="similarity">
    <text evidence="1 8">Belongs to the Fur family.</text>
</comment>
<dbReference type="InterPro" id="IPR036390">
    <property type="entry name" value="WH_DNA-bd_sf"/>
</dbReference>
<dbReference type="PANTHER" id="PTHR33202">
    <property type="entry name" value="ZINC UPTAKE REGULATION PROTEIN"/>
    <property type="match status" value="1"/>
</dbReference>
<comment type="subcellular location">
    <subcellularLocation>
        <location evidence="8">Cytoplasm</location>
    </subcellularLocation>
</comment>
<keyword evidence="2 8" id="KW-0678">Repressor</keyword>
<keyword evidence="8" id="KW-0963">Cytoplasm</keyword>
<proteinExistence type="inferred from homology"/>
<evidence type="ECO:0000256" key="6">
    <source>
        <dbReference type="ARBA" id="ARBA00023163"/>
    </source>
</evidence>
<evidence type="ECO:0000256" key="3">
    <source>
        <dbReference type="ARBA" id="ARBA00022833"/>
    </source>
</evidence>
<dbReference type="InterPro" id="IPR036388">
    <property type="entry name" value="WH-like_DNA-bd_sf"/>
</dbReference>
<evidence type="ECO:0000313" key="9">
    <source>
        <dbReference type="EMBL" id="ABM62493.1"/>
    </source>
</evidence>
<dbReference type="eggNOG" id="COG0735">
    <property type="taxonomic scope" value="Bacteria"/>
</dbReference>
<dbReference type="InterPro" id="IPR043135">
    <property type="entry name" value="Fur_C"/>
</dbReference>
<dbReference type="PANTHER" id="PTHR33202:SF6">
    <property type="entry name" value="ZINC UPTAKE REGULATION PROTEIN"/>
    <property type="match status" value="1"/>
</dbReference>
<keyword evidence="8" id="KW-0408">Iron</keyword>
<dbReference type="GO" id="GO:0008270">
    <property type="term" value="F:zinc ion binding"/>
    <property type="evidence" value="ECO:0007669"/>
    <property type="project" value="TreeGrafter"/>
</dbReference>
<name>A1WXT1_HALHL</name>
<evidence type="ECO:0000256" key="4">
    <source>
        <dbReference type="ARBA" id="ARBA00023015"/>
    </source>
</evidence>
<comment type="cofactor">
    <cofactor evidence="7">
        <name>Zn(2+)</name>
        <dbReference type="ChEBI" id="CHEBI:29105"/>
    </cofactor>
    <text evidence="7">Binds 1 zinc ion per subunit.</text>
</comment>
<protein>
    <recommendedName>
        <fullName evidence="8">Ferric uptake regulation protein</fullName>
    </recommendedName>
</protein>
<evidence type="ECO:0000256" key="7">
    <source>
        <dbReference type="PIRSR" id="PIRSR602481-1"/>
    </source>
</evidence>
<dbReference type="STRING" id="349124.Hhal_1729"/>
<evidence type="ECO:0000256" key="8">
    <source>
        <dbReference type="RuleBase" id="RU364037"/>
    </source>
</evidence>
<dbReference type="EMBL" id="CP000544">
    <property type="protein sequence ID" value="ABM62493.1"/>
    <property type="molecule type" value="Genomic_DNA"/>
</dbReference>
<dbReference type="GO" id="GO:0005829">
    <property type="term" value="C:cytosol"/>
    <property type="evidence" value="ECO:0007669"/>
    <property type="project" value="TreeGrafter"/>
</dbReference>
<feature type="binding site" evidence="7">
    <location>
        <position position="159"/>
    </location>
    <ligand>
        <name>Zn(2+)</name>
        <dbReference type="ChEBI" id="CHEBI:29105"/>
    </ligand>
</feature>
<dbReference type="Gene3D" id="3.30.1490.190">
    <property type="match status" value="1"/>
</dbReference>
<dbReference type="GO" id="GO:1900376">
    <property type="term" value="P:regulation of secondary metabolite biosynthetic process"/>
    <property type="evidence" value="ECO:0007669"/>
    <property type="project" value="TreeGrafter"/>
</dbReference>
<keyword evidence="4 8" id="KW-0805">Transcription regulation</keyword>
<evidence type="ECO:0000256" key="5">
    <source>
        <dbReference type="ARBA" id="ARBA00023125"/>
    </source>
</evidence>
<reference evidence="9 10" key="2">
    <citation type="journal article" date="2013" name="Stand. Genomic Sci.">
        <title>Complete genome sequence of Halorhodospira halophila SL1.</title>
        <authorList>
            <person name="Challacombe J.F."/>
            <person name="Majid S."/>
            <person name="Deole R."/>
            <person name="Brettin T.S."/>
            <person name="Bruce D."/>
            <person name="Delano S.F."/>
            <person name="Detter J.C."/>
            <person name="Gleasner C.D."/>
            <person name="Han C.S."/>
            <person name="Misra M."/>
            <person name="Reitenga K.G."/>
            <person name="Mikhailova N."/>
            <person name="Woyke T."/>
            <person name="Pitluck S."/>
            <person name="Nolan M."/>
            <person name="Land M.L."/>
            <person name="Saunders E."/>
            <person name="Tapia R."/>
            <person name="Lapidus A."/>
            <person name="Ivanova N."/>
            <person name="Hoff W.D."/>
        </authorList>
    </citation>
    <scope>NUCLEOTIDE SEQUENCE [LARGE SCALE GENOMIC DNA]</scope>
    <source>
        <strain evidence="10">DSM 244 / SL1</strain>
    </source>
</reference>
<feature type="binding site" evidence="7">
    <location>
        <position position="122"/>
    </location>
    <ligand>
        <name>Zn(2+)</name>
        <dbReference type="ChEBI" id="CHEBI:29105"/>
    </ligand>
</feature>
<dbReference type="Gene3D" id="1.10.10.10">
    <property type="entry name" value="Winged helix-like DNA-binding domain superfamily/Winged helix DNA-binding domain"/>
    <property type="match status" value="1"/>
</dbReference>
<evidence type="ECO:0000256" key="1">
    <source>
        <dbReference type="ARBA" id="ARBA00007957"/>
    </source>
</evidence>
<dbReference type="GO" id="GO:0000976">
    <property type="term" value="F:transcription cis-regulatory region binding"/>
    <property type="evidence" value="ECO:0007669"/>
    <property type="project" value="TreeGrafter"/>
</dbReference>
<dbReference type="Proteomes" id="UP000000647">
    <property type="component" value="Chromosome"/>
</dbReference>
<sequence>MARLHRSLVTGFPSEDHDHDVCRETVLATAEVICRRRGMRFTRLRRRVLELIWDEHRPVKAYELLDRLRGERAGAAPPTVYRTLDFLLQEGLIHRVESLNAYVGCGKPGHVHPVQLLVCRSCAAVAELADDDVARLLQHKAGQMGFQTDSAVVELEGVCPQCSR</sequence>
<keyword evidence="3 7" id="KW-0862">Zinc</keyword>
<gene>
    <name evidence="8" type="primary">fur</name>
    <name evidence="9" type="ordered locus">Hhal_1729</name>
</gene>
<dbReference type="AlphaFoldDB" id="A1WXT1"/>
<feature type="binding site" evidence="7">
    <location>
        <position position="119"/>
    </location>
    <ligand>
        <name>Zn(2+)</name>
        <dbReference type="ChEBI" id="CHEBI:29105"/>
    </ligand>
</feature>
<dbReference type="GO" id="GO:0045892">
    <property type="term" value="P:negative regulation of DNA-templated transcription"/>
    <property type="evidence" value="ECO:0007669"/>
    <property type="project" value="TreeGrafter"/>
</dbReference>
<keyword evidence="5 8" id="KW-0238">DNA-binding</keyword>
<dbReference type="KEGG" id="hha:Hhal_1729"/>
<organism evidence="9 10">
    <name type="scientific">Halorhodospira halophila (strain DSM 244 / SL1)</name>
    <name type="common">Ectothiorhodospira halophila (strain DSM 244 / SL1)</name>
    <dbReference type="NCBI Taxonomy" id="349124"/>
    <lineage>
        <taxon>Bacteria</taxon>
        <taxon>Pseudomonadati</taxon>
        <taxon>Pseudomonadota</taxon>
        <taxon>Gammaproteobacteria</taxon>
        <taxon>Chromatiales</taxon>
        <taxon>Ectothiorhodospiraceae</taxon>
        <taxon>Halorhodospira</taxon>
    </lineage>
</organism>
<dbReference type="SUPFAM" id="SSF46785">
    <property type="entry name" value="Winged helix' DNA-binding domain"/>
    <property type="match status" value="1"/>
</dbReference>
<reference evidence="10" key="1">
    <citation type="submission" date="2006-12" db="EMBL/GenBank/DDBJ databases">
        <title>Complete sequence of Halorhodospira halophila SL1.</title>
        <authorList>
            <consortium name="US DOE Joint Genome Institute"/>
            <person name="Copeland A."/>
            <person name="Lucas S."/>
            <person name="Lapidus A."/>
            <person name="Barry K."/>
            <person name="Detter J.C."/>
            <person name="Glavina del Rio T."/>
            <person name="Hammon N."/>
            <person name="Israni S."/>
            <person name="Dalin E."/>
            <person name="Tice H."/>
            <person name="Pitluck S."/>
            <person name="Saunders E."/>
            <person name="Brettin T."/>
            <person name="Bruce D."/>
            <person name="Han C."/>
            <person name="Tapia R."/>
            <person name="Schmutz J."/>
            <person name="Larimer F."/>
            <person name="Land M."/>
            <person name="Hauser L."/>
            <person name="Kyrpides N."/>
            <person name="Mikhailova N."/>
            <person name="Hoff W."/>
            <person name="Richardson P."/>
        </authorList>
    </citation>
    <scope>NUCLEOTIDE SEQUENCE [LARGE SCALE GENOMIC DNA]</scope>
    <source>
        <strain evidence="10">DSM 244 / SL1</strain>
    </source>
</reference>
<comment type="subunit">
    <text evidence="8">Homodimer.</text>
</comment>
<dbReference type="InterPro" id="IPR002481">
    <property type="entry name" value="FUR"/>
</dbReference>
<dbReference type="OrthoDB" id="9801127at2"/>